<dbReference type="GO" id="GO:0005634">
    <property type="term" value="C:nucleus"/>
    <property type="evidence" value="ECO:0007669"/>
    <property type="project" value="UniProtKB-SubCell"/>
</dbReference>
<dbReference type="PANTHER" id="PTHR37534:SF39">
    <property type="entry name" value="TRANSCRIPTION FACTOR DOMAIN-CONTAINING PROTEIN"/>
    <property type="match status" value="1"/>
</dbReference>
<organism evidence="3 4">
    <name type="scientific">Didymella exigua CBS 183.55</name>
    <dbReference type="NCBI Taxonomy" id="1150837"/>
    <lineage>
        <taxon>Eukaryota</taxon>
        <taxon>Fungi</taxon>
        <taxon>Dikarya</taxon>
        <taxon>Ascomycota</taxon>
        <taxon>Pezizomycotina</taxon>
        <taxon>Dothideomycetes</taxon>
        <taxon>Pleosporomycetidae</taxon>
        <taxon>Pleosporales</taxon>
        <taxon>Pleosporineae</taxon>
        <taxon>Didymellaceae</taxon>
        <taxon>Didymella</taxon>
    </lineage>
</organism>
<evidence type="ECO:0008006" key="5">
    <source>
        <dbReference type="Google" id="ProtNLM"/>
    </source>
</evidence>
<dbReference type="PANTHER" id="PTHR37534">
    <property type="entry name" value="TRANSCRIPTIONAL ACTIVATOR PROTEIN UGA3"/>
    <property type="match status" value="1"/>
</dbReference>
<dbReference type="OrthoDB" id="5130013at2759"/>
<dbReference type="GO" id="GO:0045944">
    <property type="term" value="P:positive regulation of transcription by RNA polymerase II"/>
    <property type="evidence" value="ECO:0007669"/>
    <property type="project" value="TreeGrafter"/>
</dbReference>
<protein>
    <recommendedName>
        <fullName evidence="5">Transcription factor domain-containing protein</fullName>
    </recommendedName>
</protein>
<dbReference type="GeneID" id="54352244"/>
<dbReference type="GO" id="GO:0000976">
    <property type="term" value="F:transcription cis-regulatory region binding"/>
    <property type="evidence" value="ECO:0007669"/>
    <property type="project" value="TreeGrafter"/>
</dbReference>
<dbReference type="GO" id="GO:0003700">
    <property type="term" value="F:DNA-binding transcription factor activity"/>
    <property type="evidence" value="ECO:0007669"/>
    <property type="project" value="TreeGrafter"/>
</dbReference>
<sequence>MGFLRGVETVINASSIKKLLQLGSDVVVLLDWVHYYDVLARFSLQYWEREGTPELPSTPTNFFGLQISILPPPIFSMLDLLSQSCVTISSSAIPPQASDSVEDYKGFLKVTDWRIRTVPMPKIPDDDNHVLDDATLVMHLYQLAMLVFLSRRSEGVIDQPIRTQQYIDKAFAIFSRLRFCRQQFPIHVIGCEARTDEQRAVVLDVISRTEKMSSSRSFNYCKRILQAVWAQYDLREGNNIRYCDMLTSVISHCMIVPAFV</sequence>
<dbReference type="EMBL" id="ML979039">
    <property type="protein sequence ID" value="KAF1922276.1"/>
    <property type="molecule type" value="Genomic_DNA"/>
</dbReference>
<dbReference type="InterPro" id="IPR021858">
    <property type="entry name" value="Fun_TF"/>
</dbReference>
<keyword evidence="4" id="KW-1185">Reference proteome</keyword>
<reference evidence="3" key="1">
    <citation type="journal article" date="2020" name="Stud. Mycol.">
        <title>101 Dothideomycetes genomes: a test case for predicting lifestyles and emergence of pathogens.</title>
        <authorList>
            <person name="Haridas S."/>
            <person name="Albert R."/>
            <person name="Binder M."/>
            <person name="Bloem J."/>
            <person name="Labutti K."/>
            <person name="Salamov A."/>
            <person name="Andreopoulos B."/>
            <person name="Baker S."/>
            <person name="Barry K."/>
            <person name="Bills G."/>
            <person name="Bluhm B."/>
            <person name="Cannon C."/>
            <person name="Castanera R."/>
            <person name="Culley D."/>
            <person name="Daum C."/>
            <person name="Ezra D."/>
            <person name="Gonzalez J."/>
            <person name="Henrissat B."/>
            <person name="Kuo A."/>
            <person name="Liang C."/>
            <person name="Lipzen A."/>
            <person name="Lutzoni F."/>
            <person name="Magnuson J."/>
            <person name="Mondo S."/>
            <person name="Nolan M."/>
            <person name="Ohm R."/>
            <person name="Pangilinan J."/>
            <person name="Park H.-J."/>
            <person name="Ramirez L."/>
            <person name="Alfaro M."/>
            <person name="Sun H."/>
            <person name="Tritt A."/>
            <person name="Yoshinaga Y."/>
            <person name="Zwiers L.-H."/>
            <person name="Turgeon B."/>
            <person name="Goodwin S."/>
            <person name="Spatafora J."/>
            <person name="Crous P."/>
            <person name="Grigoriev I."/>
        </authorList>
    </citation>
    <scope>NUCLEOTIDE SEQUENCE</scope>
    <source>
        <strain evidence="3">CBS 183.55</strain>
    </source>
</reference>
<name>A0A6A5R6B9_9PLEO</name>
<evidence type="ECO:0000256" key="2">
    <source>
        <dbReference type="ARBA" id="ARBA00023242"/>
    </source>
</evidence>
<proteinExistence type="predicted"/>
<comment type="subcellular location">
    <subcellularLocation>
        <location evidence="1">Nucleus</location>
    </subcellularLocation>
</comment>
<evidence type="ECO:0000313" key="4">
    <source>
        <dbReference type="Proteomes" id="UP000800082"/>
    </source>
</evidence>
<keyword evidence="2" id="KW-0539">Nucleus</keyword>
<evidence type="ECO:0000313" key="3">
    <source>
        <dbReference type="EMBL" id="KAF1922276.1"/>
    </source>
</evidence>
<dbReference type="RefSeq" id="XP_033442530.1">
    <property type="nucleotide sequence ID" value="XM_033594576.1"/>
</dbReference>
<accession>A0A6A5R6B9</accession>
<evidence type="ECO:0000256" key="1">
    <source>
        <dbReference type="ARBA" id="ARBA00004123"/>
    </source>
</evidence>
<dbReference type="Proteomes" id="UP000800082">
    <property type="component" value="Unassembled WGS sequence"/>
</dbReference>
<gene>
    <name evidence="3" type="ORF">M421DRAFT_427084</name>
</gene>
<dbReference type="Pfam" id="PF11951">
    <property type="entry name" value="Fungal_trans_2"/>
    <property type="match status" value="1"/>
</dbReference>
<dbReference type="AlphaFoldDB" id="A0A6A5R6B9"/>